<keyword evidence="2" id="KW-1185">Reference proteome</keyword>
<organism evidence="1 2">
    <name type="scientific">Hydrocarboniphaga daqingensis</name>
    <dbReference type="NCBI Taxonomy" id="490188"/>
    <lineage>
        <taxon>Bacteria</taxon>
        <taxon>Pseudomonadati</taxon>
        <taxon>Pseudomonadota</taxon>
        <taxon>Gammaproteobacteria</taxon>
        <taxon>Nevskiales</taxon>
        <taxon>Nevskiaceae</taxon>
        <taxon>Hydrocarboniphaga</taxon>
    </lineage>
</organism>
<dbReference type="RefSeq" id="WP_072898393.1">
    <property type="nucleotide sequence ID" value="NZ_FQWZ01000007.1"/>
</dbReference>
<dbReference type="AlphaFoldDB" id="A0A1M5R1A1"/>
<evidence type="ECO:0000313" key="1">
    <source>
        <dbReference type="EMBL" id="SHH20207.1"/>
    </source>
</evidence>
<name>A0A1M5R1A1_9GAMM</name>
<accession>A0A1M5R1A1</accession>
<dbReference type="EMBL" id="FQWZ01000007">
    <property type="protein sequence ID" value="SHH20207.1"/>
    <property type="molecule type" value="Genomic_DNA"/>
</dbReference>
<sequence>MSAVLDLPVAATTTVAATRPLLSRAHDQRLRAMYRSAGWPCLDSIEIDLLAAGLLERVAQRSGPECLRVTDEGLRHLSATLNRNRAALDEHEALVERIADQQVRNGRIAFRGLTLLGKPGEAWLHLRPDVYSIANTTVEDYVEPVIHEIKVKRADLKADLKKADKRAGYLALASQCWYVLADGVGDADDVPPECGVMRATADAIQMLRPAPHRPVRLGFSHWMALAKADRYRSLADPMPLL</sequence>
<evidence type="ECO:0000313" key="2">
    <source>
        <dbReference type="Proteomes" id="UP000199758"/>
    </source>
</evidence>
<reference evidence="1 2" key="1">
    <citation type="submission" date="2016-11" db="EMBL/GenBank/DDBJ databases">
        <authorList>
            <person name="Jaros S."/>
            <person name="Januszkiewicz K."/>
            <person name="Wedrychowicz H."/>
        </authorList>
    </citation>
    <scope>NUCLEOTIDE SEQUENCE [LARGE SCALE GENOMIC DNA]</scope>
    <source>
        <strain evidence="1 2">CGMCC 1.7049</strain>
    </source>
</reference>
<protein>
    <submittedName>
        <fullName evidence="1">Uncharacterized protein</fullName>
    </submittedName>
</protein>
<dbReference type="STRING" id="490188.SAMN04488068_2847"/>
<gene>
    <name evidence="1" type="ORF">SAMN04488068_2847</name>
</gene>
<dbReference type="Proteomes" id="UP000199758">
    <property type="component" value="Unassembled WGS sequence"/>
</dbReference>
<proteinExistence type="predicted"/>
<dbReference type="OrthoDB" id="7058820at2"/>